<gene>
    <name evidence="6" type="ORF">QWI16_04750</name>
</gene>
<keyword evidence="7" id="KW-1185">Reference proteome</keyword>
<organism evidence="6 7">
    <name type="scientific">Gilvimarinus algae</name>
    <dbReference type="NCBI Taxonomy" id="3058037"/>
    <lineage>
        <taxon>Bacteria</taxon>
        <taxon>Pseudomonadati</taxon>
        <taxon>Pseudomonadota</taxon>
        <taxon>Gammaproteobacteria</taxon>
        <taxon>Cellvibrionales</taxon>
        <taxon>Cellvibrionaceae</taxon>
        <taxon>Gilvimarinus</taxon>
    </lineage>
</organism>
<feature type="transmembrane region" description="Helical" evidence="4">
    <location>
        <begin position="28"/>
        <end position="49"/>
    </location>
</feature>
<dbReference type="PRINTS" id="PR00032">
    <property type="entry name" value="HTHARAC"/>
</dbReference>
<keyword evidence="3" id="KW-0804">Transcription</keyword>
<feature type="domain" description="HTH araC/xylS-type" evidence="5">
    <location>
        <begin position="249"/>
        <end position="348"/>
    </location>
</feature>
<dbReference type="PROSITE" id="PS00041">
    <property type="entry name" value="HTH_ARAC_FAMILY_1"/>
    <property type="match status" value="1"/>
</dbReference>
<dbReference type="InterPro" id="IPR009057">
    <property type="entry name" value="Homeodomain-like_sf"/>
</dbReference>
<protein>
    <submittedName>
        <fullName evidence="6">Helix-turn-helix domain-containing protein</fullName>
    </submittedName>
</protein>
<evidence type="ECO:0000256" key="1">
    <source>
        <dbReference type="ARBA" id="ARBA00023015"/>
    </source>
</evidence>
<reference evidence="6" key="1">
    <citation type="submission" date="2023-07" db="EMBL/GenBank/DDBJ databases">
        <title>Gilvimarinus algae sp. nov., isolated from the surface of Kelp.</title>
        <authorList>
            <person name="Sun Y.Y."/>
            <person name="Gong Y."/>
            <person name="Du Z.J."/>
        </authorList>
    </citation>
    <scope>NUCLEOTIDE SEQUENCE</scope>
    <source>
        <strain evidence="6">SDUM040014</strain>
    </source>
</reference>
<dbReference type="InterPro" id="IPR020449">
    <property type="entry name" value="Tscrpt_reg_AraC-type_HTH"/>
</dbReference>
<dbReference type="RefSeq" id="WP_302711606.1">
    <property type="nucleotide sequence ID" value="NZ_JAULRT010000035.1"/>
</dbReference>
<evidence type="ECO:0000256" key="3">
    <source>
        <dbReference type="ARBA" id="ARBA00023163"/>
    </source>
</evidence>
<dbReference type="SMART" id="SM00342">
    <property type="entry name" value="HTH_ARAC"/>
    <property type="match status" value="1"/>
</dbReference>
<dbReference type="Pfam" id="PF12833">
    <property type="entry name" value="HTH_18"/>
    <property type="match status" value="1"/>
</dbReference>
<evidence type="ECO:0000259" key="5">
    <source>
        <dbReference type="PROSITE" id="PS01124"/>
    </source>
</evidence>
<keyword evidence="2" id="KW-0238">DNA-binding</keyword>
<proteinExistence type="predicted"/>
<accession>A0ABT8TBZ7</accession>
<dbReference type="EMBL" id="JAULRT010000035">
    <property type="protein sequence ID" value="MDO3381471.1"/>
    <property type="molecule type" value="Genomic_DNA"/>
</dbReference>
<sequence>MKLLLAASLALGLWVCLTLLLNRTGNQLANRLLLALVALMLLPPINVYVQMAFGTLDWCWVLTTNLTWLYGPLLLGFIQALRGAGLSPLWWCHLLPFGATLAWRLSGLPVTAHWIATALITQMLVYLAISLLLTVRHRRTLTARVKTHQTAYFYWLLYVIAGVAGLMLVDVMLIVRYVWFEPMATWPWRYLVMLTSLYLHGMAFVCVYRPKLLLNDVRQSLEQVVSSVAPVKEPVLAPSTAEQLKRALQQLMETDKPYLDNDLSLASLALRLGVTTHQLSSLLNDSLQQNFYDYINRYRLDEALRLLRVDQGKPIVELAYDAGFNNKNTFYRLFKARTGLTPTQFRKRPLAEKASA</sequence>
<keyword evidence="1" id="KW-0805">Transcription regulation</keyword>
<dbReference type="Proteomes" id="UP001168380">
    <property type="component" value="Unassembled WGS sequence"/>
</dbReference>
<comment type="caution">
    <text evidence="6">The sequence shown here is derived from an EMBL/GenBank/DDBJ whole genome shotgun (WGS) entry which is preliminary data.</text>
</comment>
<name>A0ABT8TBZ7_9GAMM</name>
<keyword evidence="4" id="KW-0812">Transmembrane</keyword>
<dbReference type="PANTHER" id="PTHR43280:SF29">
    <property type="entry name" value="ARAC-FAMILY TRANSCRIPTIONAL REGULATOR"/>
    <property type="match status" value="1"/>
</dbReference>
<evidence type="ECO:0000256" key="4">
    <source>
        <dbReference type="SAM" id="Phobius"/>
    </source>
</evidence>
<dbReference type="PANTHER" id="PTHR43280">
    <property type="entry name" value="ARAC-FAMILY TRANSCRIPTIONAL REGULATOR"/>
    <property type="match status" value="1"/>
</dbReference>
<feature type="transmembrane region" description="Helical" evidence="4">
    <location>
        <begin position="111"/>
        <end position="133"/>
    </location>
</feature>
<dbReference type="SUPFAM" id="SSF46689">
    <property type="entry name" value="Homeodomain-like"/>
    <property type="match status" value="1"/>
</dbReference>
<evidence type="ECO:0000313" key="6">
    <source>
        <dbReference type="EMBL" id="MDO3381471.1"/>
    </source>
</evidence>
<dbReference type="PROSITE" id="PS01124">
    <property type="entry name" value="HTH_ARAC_FAMILY_2"/>
    <property type="match status" value="1"/>
</dbReference>
<feature type="transmembrane region" description="Helical" evidence="4">
    <location>
        <begin position="153"/>
        <end position="178"/>
    </location>
</feature>
<keyword evidence="4" id="KW-1133">Transmembrane helix</keyword>
<dbReference type="InterPro" id="IPR018062">
    <property type="entry name" value="HTH_AraC-typ_CS"/>
</dbReference>
<dbReference type="InterPro" id="IPR018060">
    <property type="entry name" value="HTH_AraC"/>
</dbReference>
<evidence type="ECO:0000313" key="7">
    <source>
        <dbReference type="Proteomes" id="UP001168380"/>
    </source>
</evidence>
<dbReference type="Gene3D" id="1.10.10.60">
    <property type="entry name" value="Homeodomain-like"/>
    <property type="match status" value="2"/>
</dbReference>
<feature type="transmembrane region" description="Helical" evidence="4">
    <location>
        <begin position="190"/>
        <end position="208"/>
    </location>
</feature>
<evidence type="ECO:0000256" key="2">
    <source>
        <dbReference type="ARBA" id="ARBA00023125"/>
    </source>
</evidence>
<keyword evidence="4" id="KW-0472">Membrane</keyword>